<dbReference type="EC" id="4.2.1.130" evidence="1"/>
<dbReference type="InterPro" id="IPR002818">
    <property type="entry name" value="DJ-1/PfpI"/>
</dbReference>
<protein>
    <recommendedName>
        <fullName evidence="1">D-lactate dehydratase</fullName>
        <ecNumber evidence="1">4.2.1.130</ecNumber>
    </recommendedName>
</protein>
<dbReference type="FunFam" id="3.40.50.880:FF:000051">
    <property type="entry name" value="Glutathione-independent glyoxalase HSP31"/>
    <property type="match status" value="1"/>
</dbReference>
<keyword evidence="7" id="KW-0808">Transferase</keyword>
<dbReference type="PANTHER" id="PTHR48094:SF11">
    <property type="entry name" value="GLUTATHIONE-INDEPENDENT GLYOXALASE HSP31-RELATED"/>
    <property type="match status" value="1"/>
</dbReference>
<evidence type="ECO:0000256" key="5">
    <source>
        <dbReference type="ARBA" id="ARBA00048082"/>
    </source>
</evidence>
<organism evidence="7 8">
    <name type="scientific">Trichodelitschia bisporula</name>
    <dbReference type="NCBI Taxonomy" id="703511"/>
    <lineage>
        <taxon>Eukaryota</taxon>
        <taxon>Fungi</taxon>
        <taxon>Dikarya</taxon>
        <taxon>Ascomycota</taxon>
        <taxon>Pezizomycotina</taxon>
        <taxon>Dothideomycetes</taxon>
        <taxon>Dothideomycetes incertae sedis</taxon>
        <taxon>Phaeotrichales</taxon>
        <taxon>Phaeotrichaceae</taxon>
        <taxon>Trichodelitschia</taxon>
    </lineage>
</organism>
<gene>
    <name evidence="7" type="ORF">EJ06DRAFT_544483</name>
</gene>
<evidence type="ECO:0000313" key="8">
    <source>
        <dbReference type="Proteomes" id="UP000799640"/>
    </source>
</evidence>
<evidence type="ECO:0000256" key="3">
    <source>
        <dbReference type="ARBA" id="ARBA00023239"/>
    </source>
</evidence>
<dbReference type="Pfam" id="PF01965">
    <property type="entry name" value="DJ-1_PfpI"/>
    <property type="match status" value="1"/>
</dbReference>
<sequence>MAPKRVLLVVSSAHPEMYPGGHESGLFITEALHPFNAFQAAGFEVDFASETGEYRPDWNSIQEDWLKGEDRATWENEQSGFRKKLDGLRKPADVNWNDYGIFFAAGGHATLVDFPDAKGLHDIAARMYADNRVIAAVCHGPAILPGIIDQATSKPIIAGKKVTGFTNKGEDQLGVMEKIKSWKKPLVEDAFAAAGATYVPPSGPWDCFTQTDARIVTGVNPQSAKATAEEAIKVFTSL</sequence>
<keyword evidence="8" id="KW-1185">Reference proteome</keyword>
<name>A0A6G1HPI3_9PEZI</name>
<dbReference type="Proteomes" id="UP000799640">
    <property type="component" value="Unassembled WGS sequence"/>
</dbReference>
<dbReference type="GO" id="GO:0019172">
    <property type="term" value="F:glyoxalase III activity"/>
    <property type="evidence" value="ECO:0007669"/>
    <property type="project" value="UniProtKB-EC"/>
</dbReference>
<dbReference type="GO" id="GO:0005737">
    <property type="term" value="C:cytoplasm"/>
    <property type="evidence" value="ECO:0007669"/>
    <property type="project" value="TreeGrafter"/>
</dbReference>
<dbReference type="GO" id="GO:0016740">
    <property type="term" value="F:transferase activity"/>
    <property type="evidence" value="ECO:0007669"/>
    <property type="project" value="UniProtKB-KW"/>
</dbReference>
<dbReference type="InterPro" id="IPR029062">
    <property type="entry name" value="Class_I_gatase-like"/>
</dbReference>
<dbReference type="InterPro" id="IPR050325">
    <property type="entry name" value="Prot/Nucl_acid_deglycase"/>
</dbReference>
<comment type="similarity">
    <text evidence="4">Belongs to the peptidase C56 family. HSP31-like subfamily.</text>
</comment>
<reference evidence="7" key="1">
    <citation type="journal article" date="2020" name="Stud. Mycol.">
        <title>101 Dothideomycetes genomes: a test case for predicting lifestyles and emergence of pathogens.</title>
        <authorList>
            <person name="Haridas S."/>
            <person name="Albert R."/>
            <person name="Binder M."/>
            <person name="Bloem J."/>
            <person name="Labutti K."/>
            <person name="Salamov A."/>
            <person name="Andreopoulos B."/>
            <person name="Baker S."/>
            <person name="Barry K."/>
            <person name="Bills G."/>
            <person name="Bluhm B."/>
            <person name="Cannon C."/>
            <person name="Castanera R."/>
            <person name="Culley D."/>
            <person name="Daum C."/>
            <person name="Ezra D."/>
            <person name="Gonzalez J."/>
            <person name="Henrissat B."/>
            <person name="Kuo A."/>
            <person name="Liang C."/>
            <person name="Lipzen A."/>
            <person name="Lutzoni F."/>
            <person name="Magnuson J."/>
            <person name="Mondo S."/>
            <person name="Nolan M."/>
            <person name="Ohm R."/>
            <person name="Pangilinan J."/>
            <person name="Park H.-J."/>
            <person name="Ramirez L."/>
            <person name="Alfaro M."/>
            <person name="Sun H."/>
            <person name="Tritt A."/>
            <person name="Yoshinaga Y."/>
            <person name="Zwiers L.-H."/>
            <person name="Turgeon B."/>
            <person name="Goodwin S."/>
            <person name="Spatafora J."/>
            <person name="Crous P."/>
            <person name="Grigoriev I."/>
        </authorList>
    </citation>
    <scope>NUCLEOTIDE SEQUENCE</scope>
    <source>
        <strain evidence="7">CBS 262.69</strain>
    </source>
</reference>
<evidence type="ECO:0000256" key="4">
    <source>
        <dbReference type="ARBA" id="ARBA00038493"/>
    </source>
</evidence>
<feature type="domain" description="DJ-1/PfpI" evidence="6">
    <location>
        <begin position="30"/>
        <end position="178"/>
    </location>
</feature>
<dbReference type="SUPFAM" id="SSF52317">
    <property type="entry name" value="Class I glutamine amidotransferase-like"/>
    <property type="match status" value="1"/>
</dbReference>
<keyword evidence="3" id="KW-0456">Lyase</keyword>
<evidence type="ECO:0000256" key="2">
    <source>
        <dbReference type="ARBA" id="ARBA00023016"/>
    </source>
</evidence>
<dbReference type="OrthoDB" id="543156at2759"/>
<proteinExistence type="inferred from homology"/>
<dbReference type="EMBL" id="ML996702">
    <property type="protein sequence ID" value="KAF2397902.1"/>
    <property type="molecule type" value="Genomic_DNA"/>
</dbReference>
<evidence type="ECO:0000313" key="7">
    <source>
        <dbReference type="EMBL" id="KAF2397902.1"/>
    </source>
</evidence>
<dbReference type="AlphaFoldDB" id="A0A6G1HPI3"/>
<evidence type="ECO:0000259" key="6">
    <source>
        <dbReference type="Pfam" id="PF01965"/>
    </source>
</evidence>
<keyword evidence="7" id="KW-0315">Glutamine amidotransferase</keyword>
<evidence type="ECO:0000256" key="1">
    <source>
        <dbReference type="ARBA" id="ARBA00013134"/>
    </source>
</evidence>
<keyword evidence="2" id="KW-0346">Stress response</keyword>
<dbReference type="GO" id="GO:0019243">
    <property type="term" value="P:methylglyoxal catabolic process to D-lactate via S-lactoyl-glutathione"/>
    <property type="evidence" value="ECO:0007669"/>
    <property type="project" value="TreeGrafter"/>
</dbReference>
<dbReference type="PANTHER" id="PTHR48094">
    <property type="entry name" value="PROTEIN/NUCLEIC ACID DEGLYCASE DJ-1-RELATED"/>
    <property type="match status" value="1"/>
</dbReference>
<comment type="catalytic activity">
    <reaction evidence="5">
        <text>methylglyoxal + H2O = (R)-lactate + H(+)</text>
        <dbReference type="Rhea" id="RHEA:27754"/>
        <dbReference type="ChEBI" id="CHEBI:15377"/>
        <dbReference type="ChEBI" id="CHEBI:15378"/>
        <dbReference type="ChEBI" id="CHEBI:16004"/>
        <dbReference type="ChEBI" id="CHEBI:17158"/>
        <dbReference type="EC" id="4.2.1.130"/>
    </reaction>
</comment>
<accession>A0A6G1HPI3</accession>
<dbReference type="Gene3D" id="3.40.50.880">
    <property type="match status" value="1"/>
</dbReference>